<proteinExistence type="predicted"/>
<reference evidence="1 2" key="1">
    <citation type="submission" date="2018-07" db="EMBL/GenBank/DDBJ databases">
        <title>Genome assembly of strain KB82.</title>
        <authorList>
            <person name="Kukolya J."/>
            <person name="Horvath B."/>
            <person name="Nagy I."/>
            <person name="Toth A."/>
        </authorList>
    </citation>
    <scope>NUCLEOTIDE SEQUENCE [LARGE SCALE GENOMIC DNA]</scope>
    <source>
        <strain evidence="1 2">Kb82</strain>
    </source>
</reference>
<evidence type="ECO:0000313" key="1">
    <source>
        <dbReference type="EMBL" id="MBE8724720.1"/>
    </source>
</evidence>
<dbReference type="EMBL" id="PRDM01000001">
    <property type="protein sequence ID" value="MBE8724720.1"/>
    <property type="molecule type" value="Genomic_DNA"/>
</dbReference>
<protein>
    <submittedName>
        <fullName evidence="1">Uncharacterized protein</fullName>
    </submittedName>
</protein>
<comment type="caution">
    <text evidence="1">The sequence shown here is derived from an EMBL/GenBank/DDBJ whole genome shotgun (WGS) entry which is preliminary data.</text>
</comment>
<dbReference type="Proteomes" id="UP000640614">
    <property type="component" value="Unassembled WGS sequence"/>
</dbReference>
<gene>
    <name evidence="1" type="ORF">C4F50_07120</name>
</gene>
<name>A0ABR9THI0_9FLAO</name>
<dbReference type="RefSeq" id="WP_193845696.1">
    <property type="nucleotide sequence ID" value="NZ_PRDM01000001.1"/>
</dbReference>
<organism evidence="1 2">
    <name type="scientific">Flavobacterium hungaricum</name>
    <dbReference type="NCBI Taxonomy" id="2082725"/>
    <lineage>
        <taxon>Bacteria</taxon>
        <taxon>Pseudomonadati</taxon>
        <taxon>Bacteroidota</taxon>
        <taxon>Flavobacteriia</taxon>
        <taxon>Flavobacteriales</taxon>
        <taxon>Flavobacteriaceae</taxon>
        <taxon>Flavobacterium</taxon>
    </lineage>
</organism>
<evidence type="ECO:0000313" key="2">
    <source>
        <dbReference type="Proteomes" id="UP000640614"/>
    </source>
</evidence>
<keyword evidence="2" id="KW-1185">Reference proteome</keyword>
<sequence>MILECYNLLKAIEKRPAMFIGEATLKNIKIFISGYHVALVENKIATESQVEPFFDWTARKLGYYESTAGWANMILASSLGINPETVIWEHVFALQITQEQHLDSINLFYELLEEYKNEILQENNLP</sequence>
<accession>A0ABR9THI0</accession>